<proteinExistence type="predicted"/>
<protein>
    <submittedName>
        <fullName evidence="2">Uncharacterized protein</fullName>
    </submittedName>
</protein>
<comment type="caution">
    <text evidence="2">The sequence shown here is derived from an EMBL/GenBank/DDBJ whole genome shotgun (WGS) entry which is preliminary data.</text>
</comment>
<evidence type="ECO:0000313" key="3">
    <source>
        <dbReference type="Proteomes" id="UP000769528"/>
    </source>
</evidence>
<reference evidence="2" key="2">
    <citation type="submission" date="2021-01" db="EMBL/GenBank/DDBJ databases">
        <authorList>
            <person name="Schikora-Tamarit M.A."/>
        </authorList>
    </citation>
    <scope>NUCLEOTIDE SEQUENCE</scope>
    <source>
        <strain evidence="2">CBS6341</strain>
    </source>
</reference>
<keyword evidence="3" id="KW-1185">Reference proteome</keyword>
<gene>
    <name evidence="2" type="ORF">WICMUC_000979</name>
</gene>
<evidence type="ECO:0000256" key="1">
    <source>
        <dbReference type="SAM" id="MobiDB-lite"/>
    </source>
</evidence>
<dbReference type="AlphaFoldDB" id="A0A9P8PY51"/>
<reference evidence="2" key="1">
    <citation type="journal article" date="2021" name="Open Biol.">
        <title>Shared evolutionary footprints suggest mitochondrial oxidative damage underlies multiple complex I losses in fungi.</title>
        <authorList>
            <person name="Schikora-Tamarit M.A."/>
            <person name="Marcet-Houben M."/>
            <person name="Nosek J."/>
            <person name="Gabaldon T."/>
        </authorList>
    </citation>
    <scope>NUCLEOTIDE SEQUENCE</scope>
    <source>
        <strain evidence="2">CBS6341</strain>
    </source>
</reference>
<feature type="compositionally biased region" description="Low complexity" evidence="1">
    <location>
        <begin position="129"/>
        <end position="138"/>
    </location>
</feature>
<accession>A0A9P8PY51</accession>
<dbReference type="Proteomes" id="UP000769528">
    <property type="component" value="Unassembled WGS sequence"/>
</dbReference>
<evidence type="ECO:0000313" key="2">
    <source>
        <dbReference type="EMBL" id="KAH3679434.1"/>
    </source>
</evidence>
<feature type="region of interest" description="Disordered" evidence="1">
    <location>
        <begin position="125"/>
        <end position="145"/>
    </location>
</feature>
<name>A0A9P8PY51_9ASCO</name>
<organism evidence="2 3">
    <name type="scientific">Wickerhamomyces mucosus</name>
    <dbReference type="NCBI Taxonomy" id="1378264"/>
    <lineage>
        <taxon>Eukaryota</taxon>
        <taxon>Fungi</taxon>
        <taxon>Dikarya</taxon>
        <taxon>Ascomycota</taxon>
        <taxon>Saccharomycotina</taxon>
        <taxon>Saccharomycetes</taxon>
        <taxon>Phaffomycetales</taxon>
        <taxon>Wickerhamomycetaceae</taxon>
        <taxon>Wickerhamomyces</taxon>
    </lineage>
</organism>
<sequence length="145" mass="15368">MLNLEMTEITNDPTFIAALSDNSGSRNLANICNTTLGSNNSAVESLTNALKVSLDSYSGKISGECETKVVNNCILKLKLTVNSPVDDSMVVKIAGNPIYAFNNNSKAFLLNLAGVKIFEIDSNKRDGVSSSESSNNSSTICNIAP</sequence>
<dbReference type="EMBL" id="JAEUBF010000310">
    <property type="protein sequence ID" value="KAH3679434.1"/>
    <property type="molecule type" value="Genomic_DNA"/>
</dbReference>